<comment type="caution">
    <text evidence="4">The sequence shown here is derived from an EMBL/GenBank/DDBJ whole genome shotgun (WGS) entry which is preliminary data.</text>
</comment>
<name>A0A1I3AKI4_9MICO</name>
<evidence type="ECO:0000313" key="5">
    <source>
        <dbReference type="Proteomes" id="UP000199681"/>
    </source>
</evidence>
<evidence type="ECO:0000313" key="6">
    <source>
        <dbReference type="Proteomes" id="UP000297963"/>
    </source>
</evidence>
<reference evidence="4 6" key="2">
    <citation type="submission" date="2019-03" db="EMBL/GenBank/DDBJ databases">
        <title>Genomics of glacier-inhabiting Cryobacterium strains.</title>
        <authorList>
            <person name="Liu Q."/>
            <person name="Xin Y.-H."/>
        </authorList>
    </citation>
    <scope>NUCLEOTIDE SEQUENCE [LARGE SCALE GENOMIC DNA]</scope>
    <source>
        <strain evidence="4 6">Hh34</strain>
    </source>
</reference>
<dbReference type="InterPro" id="IPR002871">
    <property type="entry name" value="NIF_FeS_clus_asmbl_NifU_N"/>
</dbReference>
<keyword evidence="5" id="KW-1185">Reference proteome</keyword>
<dbReference type="GO" id="GO:0051536">
    <property type="term" value="F:iron-sulfur cluster binding"/>
    <property type="evidence" value="ECO:0007669"/>
    <property type="project" value="InterPro"/>
</dbReference>
<dbReference type="SUPFAM" id="SSF82649">
    <property type="entry name" value="SufE/NifU"/>
    <property type="match status" value="1"/>
</dbReference>
<dbReference type="Gene3D" id="3.90.1010.10">
    <property type="match status" value="1"/>
</dbReference>
<dbReference type="PANTHER" id="PTHR10093">
    <property type="entry name" value="IRON-SULFUR CLUSTER ASSEMBLY ENZYME NIFU HOMOLOG"/>
    <property type="match status" value="1"/>
</dbReference>
<dbReference type="Pfam" id="PF01592">
    <property type="entry name" value="NifU_N"/>
    <property type="match status" value="1"/>
</dbReference>
<dbReference type="EMBL" id="FOPW01000006">
    <property type="protein sequence ID" value="SFH49851.1"/>
    <property type="molecule type" value="Genomic_DNA"/>
</dbReference>
<sequence length="166" mass="17497">MTAGPGIASFSAGIEGLYQEMVIDHGRRPRNFRTIDRATCSIEAVNPLCGDQLTLAIQLTDGVIADVAFTGSGCTISQASASLMTMAVKGMAEEEALTLFARVHTMLTSESEGEAALAEVGKLAVLSGVWEYPTRVKCASLAWQALRSALEGDDRADGSRVVGTEK</sequence>
<dbReference type="AlphaFoldDB" id="A0A1I3AKI4"/>
<reference evidence="3 5" key="1">
    <citation type="submission" date="2016-10" db="EMBL/GenBank/DDBJ databases">
        <authorList>
            <person name="Varghese N."/>
            <person name="Submissions S."/>
        </authorList>
    </citation>
    <scope>NUCLEOTIDE SEQUENCE [LARGE SCALE GENOMIC DNA]</scope>
    <source>
        <strain evidence="3 5">GMCC 1.11211</strain>
    </source>
</reference>
<evidence type="ECO:0000313" key="3">
    <source>
        <dbReference type="EMBL" id="SFH49851.1"/>
    </source>
</evidence>
<feature type="domain" description="NIF system FeS cluster assembly NifU N-terminal" evidence="2">
    <location>
        <begin position="18"/>
        <end position="138"/>
    </location>
</feature>
<evidence type="ECO:0000313" key="4">
    <source>
        <dbReference type="EMBL" id="TFB86616.1"/>
    </source>
</evidence>
<organism evidence="4 6">
    <name type="scientific">Cryobacterium levicorallinum</name>
    <dbReference type="NCBI Taxonomy" id="995038"/>
    <lineage>
        <taxon>Bacteria</taxon>
        <taxon>Bacillati</taxon>
        <taxon>Actinomycetota</taxon>
        <taxon>Actinomycetes</taxon>
        <taxon>Micrococcales</taxon>
        <taxon>Microbacteriaceae</taxon>
        <taxon>Cryobacterium</taxon>
    </lineage>
</organism>
<dbReference type="EMBL" id="SOFE01000008">
    <property type="protein sequence ID" value="TFB86616.1"/>
    <property type="molecule type" value="Genomic_DNA"/>
</dbReference>
<dbReference type="GO" id="GO:0016226">
    <property type="term" value="P:iron-sulfur cluster assembly"/>
    <property type="evidence" value="ECO:0007669"/>
    <property type="project" value="InterPro"/>
</dbReference>
<dbReference type="CDD" id="cd06664">
    <property type="entry name" value="IscU_like"/>
    <property type="match status" value="1"/>
</dbReference>
<protein>
    <submittedName>
        <fullName evidence="3">Nitrogen fixation protein NifU</fullName>
    </submittedName>
    <submittedName>
        <fullName evidence="4">SUF system NifU family Fe-S cluster assembly protein</fullName>
    </submittedName>
</protein>
<dbReference type="Proteomes" id="UP000199681">
    <property type="component" value="Unassembled WGS sequence"/>
</dbReference>
<accession>A0A1I3AKI4</accession>
<dbReference type="STRING" id="995038.SAMN05216274_106201"/>
<gene>
    <name evidence="4" type="ORF">E3O11_04920</name>
    <name evidence="3" type="ORF">SAMN05216274_106201</name>
</gene>
<dbReference type="GO" id="GO:0005506">
    <property type="term" value="F:iron ion binding"/>
    <property type="evidence" value="ECO:0007669"/>
    <property type="project" value="InterPro"/>
</dbReference>
<evidence type="ECO:0000259" key="2">
    <source>
        <dbReference type="Pfam" id="PF01592"/>
    </source>
</evidence>
<dbReference type="FunFam" id="3.90.1010.10:FF:000002">
    <property type="entry name" value="Iron-sulfur cluster assembly scaffold protein NifU"/>
    <property type="match status" value="1"/>
</dbReference>
<evidence type="ECO:0000256" key="1">
    <source>
        <dbReference type="ARBA" id="ARBA00006420"/>
    </source>
</evidence>
<comment type="similarity">
    <text evidence="1">Belongs to the NifU family.</text>
</comment>
<proteinExistence type="inferred from homology"/>
<dbReference type="NCBIfam" id="TIGR01994">
    <property type="entry name" value="SUF_scaf_2"/>
    <property type="match status" value="1"/>
</dbReference>
<dbReference type="Proteomes" id="UP000297963">
    <property type="component" value="Unassembled WGS sequence"/>
</dbReference>
<dbReference type="RefSeq" id="WP_092449392.1">
    <property type="nucleotide sequence ID" value="NZ_BKAC01000005.1"/>
</dbReference>